<feature type="domain" description="Peptidase M12B" evidence="10">
    <location>
        <begin position="125"/>
        <end position="306"/>
    </location>
</feature>
<dbReference type="InterPro" id="IPR001762">
    <property type="entry name" value="Disintegrin_dom"/>
</dbReference>
<keyword evidence="2" id="KW-0812">Transmembrane</keyword>
<dbReference type="Gene3D" id="3.40.390.10">
    <property type="entry name" value="Collagenase (Catalytic Domain)"/>
    <property type="match status" value="1"/>
</dbReference>
<dbReference type="GeneID" id="102740762"/>
<dbReference type="OrthoDB" id="5951731at2759"/>
<sequence>MSLDGGRVSPQSVWMVEGASSWNVQRLILWRGHCFYQGYAAEIPKSAVTLSTCSGLRGFLQLENVSYGIEPLESATVFEHMLYQINNEKIDFSPLKENFPMPQLVQKSYKILVKSKKDSDELLETILKIQIIMDKALFDYMGSEVAFAAEKVVHIFGLINIMFSQLKVTVKLTSLELWSDQNKISTKGDADEVLQRFVSWKEQFMFQRSHDMAYLLIYRDHPNYVGATYHGMACNPKFAAGIALPEFECLHNQIVSEVVYQGRNSLCGNGILEPPEQCDCGGTEHCKHLRKCCNPADCTLTEFAECGTGACCDKETCLMSVKGTVCRESKDPCDFPEFCNGRSEFCVPDVKSADLEPCNNKTAYCYNGICQDTDKQCADLFGKFAKGSTLLCTQEVNMHDDDFGNCRRDFCNFRDILCGKIVCYWTHLEIIPFKKFDIQYTYMEGHLCVSSYLRIPTAHVTEDYTYTSNGTMCGPNMYCDQGRCSSRNSYAQRTNCDSNINCSGHGVCNDMLNCHCDVGYSPPLCRPSRTSPGGSINDGFWSKGS</sequence>
<dbReference type="PANTHER" id="PTHR11905:SF215">
    <property type="entry name" value="A DISINTEGRIN AND METALLOPEPTIDASE DOMAIN 3-LIKE"/>
    <property type="match status" value="1"/>
</dbReference>
<keyword evidence="7" id="KW-0245">EGF-like domain</keyword>
<dbReference type="GO" id="GO:0008584">
    <property type="term" value="P:male gonad development"/>
    <property type="evidence" value="ECO:0007669"/>
    <property type="project" value="TreeGrafter"/>
</dbReference>
<evidence type="ECO:0000256" key="6">
    <source>
        <dbReference type="PROSITE-ProRule" id="PRU00068"/>
    </source>
</evidence>
<dbReference type="KEGG" id="lww:102740762"/>
<dbReference type="InterPro" id="IPR024079">
    <property type="entry name" value="MetalloPept_cat_dom_sf"/>
</dbReference>
<dbReference type="SUPFAM" id="SSF55486">
    <property type="entry name" value="Metalloproteases ('zincins'), catalytic domain"/>
    <property type="match status" value="1"/>
</dbReference>
<proteinExistence type="predicted"/>
<reference evidence="12" key="1">
    <citation type="submission" date="2025-08" db="UniProtKB">
        <authorList>
            <consortium name="RefSeq"/>
        </authorList>
    </citation>
    <scope>IDENTIFICATION</scope>
    <source>
        <tissue evidence="12">Liver</tissue>
    </source>
</reference>
<dbReference type="PROSITE" id="PS50026">
    <property type="entry name" value="EGF_3"/>
    <property type="match status" value="1"/>
</dbReference>
<evidence type="ECO:0000313" key="11">
    <source>
        <dbReference type="Proteomes" id="UP000245341"/>
    </source>
</evidence>
<dbReference type="GO" id="GO:0007339">
    <property type="term" value="P:binding of sperm to zona pellucida"/>
    <property type="evidence" value="ECO:0007669"/>
    <property type="project" value="TreeGrafter"/>
</dbReference>
<evidence type="ECO:0000256" key="7">
    <source>
        <dbReference type="PROSITE-ProRule" id="PRU00076"/>
    </source>
</evidence>
<dbReference type="Pfam" id="PF08516">
    <property type="entry name" value="ADAM_CR"/>
    <property type="match status" value="1"/>
</dbReference>
<keyword evidence="5 7" id="KW-1015">Disulfide bond</keyword>
<accession>A0A7F8QME3</accession>
<dbReference type="SMART" id="SM00608">
    <property type="entry name" value="ACR"/>
    <property type="match status" value="1"/>
</dbReference>
<comment type="caution">
    <text evidence="7">Lacks conserved residue(s) required for the propagation of feature annotation.</text>
</comment>
<dbReference type="GO" id="GO:0005886">
    <property type="term" value="C:plasma membrane"/>
    <property type="evidence" value="ECO:0007669"/>
    <property type="project" value="TreeGrafter"/>
</dbReference>
<dbReference type="PANTHER" id="PTHR11905">
    <property type="entry name" value="ADAM A DISINTEGRIN AND METALLOPROTEASE DOMAIN"/>
    <property type="match status" value="1"/>
</dbReference>
<dbReference type="InterPro" id="IPR036436">
    <property type="entry name" value="Disintegrin_dom_sf"/>
</dbReference>
<dbReference type="RefSeq" id="XP_030882382.1">
    <property type="nucleotide sequence ID" value="XM_031026522.1"/>
</dbReference>
<evidence type="ECO:0000259" key="9">
    <source>
        <dbReference type="PROSITE" id="PS50214"/>
    </source>
</evidence>
<comment type="subcellular location">
    <subcellularLocation>
        <location evidence="1">Membrane</location>
        <topology evidence="1">Single-pass membrane protein</topology>
    </subcellularLocation>
</comment>
<dbReference type="InterPro" id="IPR000742">
    <property type="entry name" value="EGF"/>
</dbReference>
<evidence type="ECO:0000313" key="12">
    <source>
        <dbReference type="RefSeq" id="XP_030882382.1"/>
    </source>
</evidence>
<dbReference type="PROSITE" id="PS50215">
    <property type="entry name" value="ADAM_MEPRO"/>
    <property type="match status" value="1"/>
</dbReference>
<keyword evidence="3" id="KW-1133">Transmembrane helix</keyword>
<dbReference type="AlphaFoldDB" id="A0A7F8QME3"/>
<feature type="domain" description="EGF-like" evidence="8">
    <location>
        <begin position="492"/>
        <end position="526"/>
    </location>
</feature>
<evidence type="ECO:0000256" key="5">
    <source>
        <dbReference type="ARBA" id="ARBA00023157"/>
    </source>
</evidence>
<evidence type="ECO:0000256" key="3">
    <source>
        <dbReference type="ARBA" id="ARBA00022989"/>
    </source>
</evidence>
<evidence type="ECO:0000259" key="10">
    <source>
        <dbReference type="PROSITE" id="PS50215"/>
    </source>
</evidence>
<feature type="disulfide bond" evidence="6">
    <location>
        <begin position="326"/>
        <end position="346"/>
    </location>
</feature>
<dbReference type="PROSITE" id="PS50214">
    <property type="entry name" value="DISINTEGRIN_2"/>
    <property type="match status" value="1"/>
</dbReference>
<evidence type="ECO:0000256" key="4">
    <source>
        <dbReference type="ARBA" id="ARBA00023136"/>
    </source>
</evidence>
<dbReference type="SMART" id="SM00050">
    <property type="entry name" value="DISIN"/>
    <property type="match status" value="1"/>
</dbReference>
<evidence type="ECO:0000256" key="1">
    <source>
        <dbReference type="ARBA" id="ARBA00004167"/>
    </source>
</evidence>
<dbReference type="Gene3D" id="4.10.70.10">
    <property type="entry name" value="Disintegrin domain"/>
    <property type="match status" value="1"/>
</dbReference>
<dbReference type="GO" id="GO:0004222">
    <property type="term" value="F:metalloendopeptidase activity"/>
    <property type="evidence" value="ECO:0007669"/>
    <property type="project" value="InterPro"/>
</dbReference>
<dbReference type="FunFam" id="4.10.70.10:FF:000001">
    <property type="entry name" value="Disintegrin and metalloproteinase domain-containing protein 22"/>
    <property type="match status" value="1"/>
</dbReference>
<gene>
    <name evidence="12" type="primary">LOC102740762</name>
</gene>
<feature type="disulfide bond" evidence="7">
    <location>
        <begin position="516"/>
        <end position="525"/>
    </location>
</feature>
<feature type="domain" description="Disintegrin" evidence="9">
    <location>
        <begin position="264"/>
        <end position="354"/>
    </location>
</feature>
<dbReference type="InterPro" id="IPR006586">
    <property type="entry name" value="ADAM_Cys-rich"/>
</dbReference>
<protein>
    <submittedName>
        <fullName evidence="12">A disintegrin and metallopeptidase domain 3-like</fullName>
    </submittedName>
</protein>
<dbReference type="GO" id="GO:0006508">
    <property type="term" value="P:proteolysis"/>
    <property type="evidence" value="ECO:0007669"/>
    <property type="project" value="InterPro"/>
</dbReference>
<evidence type="ECO:0000256" key="2">
    <source>
        <dbReference type="ARBA" id="ARBA00022692"/>
    </source>
</evidence>
<keyword evidence="11" id="KW-1185">Reference proteome</keyword>
<dbReference type="Proteomes" id="UP000245341">
    <property type="component" value="Unplaced"/>
</dbReference>
<dbReference type="PROSITE" id="PS01186">
    <property type="entry name" value="EGF_2"/>
    <property type="match status" value="1"/>
</dbReference>
<dbReference type="SUPFAM" id="SSF57552">
    <property type="entry name" value="Blood coagulation inhibitor (disintegrin)"/>
    <property type="match status" value="1"/>
</dbReference>
<name>A0A7F8QME3_LEPWE</name>
<dbReference type="GO" id="GO:0007155">
    <property type="term" value="P:cell adhesion"/>
    <property type="evidence" value="ECO:0007669"/>
    <property type="project" value="TreeGrafter"/>
</dbReference>
<keyword evidence="4" id="KW-0472">Membrane</keyword>
<dbReference type="InterPro" id="IPR001590">
    <property type="entry name" value="Peptidase_M12B"/>
</dbReference>
<evidence type="ECO:0000259" key="8">
    <source>
        <dbReference type="PROSITE" id="PS50026"/>
    </source>
</evidence>
<organism evidence="11 12">
    <name type="scientific">Leptonychotes weddellii</name>
    <name type="common">Weddell seal</name>
    <name type="synonym">Otaria weddellii</name>
    <dbReference type="NCBI Taxonomy" id="9713"/>
    <lineage>
        <taxon>Eukaryota</taxon>
        <taxon>Metazoa</taxon>
        <taxon>Chordata</taxon>
        <taxon>Craniata</taxon>
        <taxon>Vertebrata</taxon>
        <taxon>Euteleostomi</taxon>
        <taxon>Mammalia</taxon>
        <taxon>Eutheria</taxon>
        <taxon>Laurasiatheria</taxon>
        <taxon>Carnivora</taxon>
        <taxon>Caniformia</taxon>
        <taxon>Pinnipedia</taxon>
        <taxon>Phocidae</taxon>
        <taxon>Monachinae</taxon>
        <taxon>Lobodontini</taxon>
        <taxon>Leptonychotes</taxon>
    </lineage>
</organism>
<dbReference type="Pfam" id="PF01421">
    <property type="entry name" value="Reprolysin"/>
    <property type="match status" value="1"/>
</dbReference>